<dbReference type="GeneID" id="43278784"/>
<dbReference type="Proteomes" id="UP000198605">
    <property type="component" value="Unassembled WGS sequence"/>
</dbReference>
<feature type="domain" description="NAD-dependent epimerase/dehydratase" evidence="1">
    <location>
        <begin position="3"/>
        <end position="235"/>
    </location>
</feature>
<name>A0A1C6UPZ9_9ACTN</name>
<dbReference type="InterPro" id="IPR036291">
    <property type="entry name" value="NAD(P)-bd_dom_sf"/>
</dbReference>
<evidence type="ECO:0000313" key="3">
    <source>
        <dbReference type="Proteomes" id="UP000198605"/>
    </source>
</evidence>
<protein>
    <submittedName>
        <fullName evidence="2">Nucleoside-diphosphate-sugar epimerase</fullName>
    </submittedName>
</protein>
<dbReference type="InterPro" id="IPR051783">
    <property type="entry name" value="NAD(P)-dependent_oxidoreduct"/>
</dbReference>
<dbReference type="SUPFAM" id="SSF51735">
    <property type="entry name" value="NAD(P)-binding Rossmann-fold domains"/>
    <property type="match status" value="1"/>
</dbReference>
<dbReference type="Gene3D" id="3.40.50.720">
    <property type="entry name" value="NAD(P)-binding Rossmann-like Domain"/>
    <property type="match status" value="1"/>
</dbReference>
<keyword evidence="3" id="KW-1185">Reference proteome</keyword>
<reference evidence="3" key="1">
    <citation type="submission" date="2016-06" db="EMBL/GenBank/DDBJ databases">
        <authorList>
            <person name="Varghese N."/>
            <person name="Submissions Spin"/>
        </authorList>
    </citation>
    <scope>NUCLEOTIDE SEQUENCE [LARGE SCALE GENOMIC DNA]</scope>
    <source>
        <strain evidence="3">DSM 44151</strain>
    </source>
</reference>
<proteinExistence type="predicted"/>
<dbReference type="PANTHER" id="PTHR48079">
    <property type="entry name" value="PROTEIN YEEZ"/>
    <property type="match status" value="1"/>
</dbReference>
<dbReference type="OrthoDB" id="9801773at2"/>
<dbReference type="GO" id="GO:0005737">
    <property type="term" value="C:cytoplasm"/>
    <property type="evidence" value="ECO:0007669"/>
    <property type="project" value="TreeGrafter"/>
</dbReference>
<dbReference type="RefSeq" id="WP_091311010.1">
    <property type="nucleotide sequence ID" value="NZ_FMIB01000002.1"/>
</dbReference>
<accession>A0A1C6UPZ9</accession>
<dbReference type="AlphaFoldDB" id="A0A1C6UPZ9"/>
<dbReference type="STRING" id="47854.GA0070603_2131"/>
<evidence type="ECO:0000313" key="2">
    <source>
        <dbReference type="EMBL" id="SCL56068.1"/>
    </source>
</evidence>
<dbReference type="EMBL" id="FMIB01000002">
    <property type="protein sequence ID" value="SCL56068.1"/>
    <property type="molecule type" value="Genomic_DNA"/>
</dbReference>
<gene>
    <name evidence="2" type="ORF">GA0070603_2131</name>
</gene>
<dbReference type="PANTHER" id="PTHR48079:SF6">
    <property type="entry name" value="NAD(P)-BINDING DOMAIN-CONTAINING PROTEIN-RELATED"/>
    <property type="match status" value="1"/>
</dbReference>
<organism evidence="2 3">
    <name type="scientific">Micromonospora chersina</name>
    <dbReference type="NCBI Taxonomy" id="47854"/>
    <lineage>
        <taxon>Bacteria</taxon>
        <taxon>Bacillati</taxon>
        <taxon>Actinomycetota</taxon>
        <taxon>Actinomycetes</taxon>
        <taxon>Micromonosporales</taxon>
        <taxon>Micromonosporaceae</taxon>
        <taxon>Micromonospora</taxon>
    </lineage>
</organism>
<dbReference type="GO" id="GO:0004029">
    <property type="term" value="F:aldehyde dehydrogenase (NAD+) activity"/>
    <property type="evidence" value="ECO:0007669"/>
    <property type="project" value="TreeGrafter"/>
</dbReference>
<dbReference type="Pfam" id="PF01370">
    <property type="entry name" value="Epimerase"/>
    <property type="match status" value="1"/>
</dbReference>
<dbReference type="InterPro" id="IPR001509">
    <property type="entry name" value="Epimerase_deHydtase"/>
</dbReference>
<evidence type="ECO:0000259" key="1">
    <source>
        <dbReference type="Pfam" id="PF01370"/>
    </source>
</evidence>
<sequence>MRVLVAGATGAMGKELVPRLVAAGHEVFAMIRSDSNKARAAQLGAVPVIADALDRAQVEAAVREAAPEVIVNQLTAIGHVDTRHFDRSFAATNRLRIEGNDNLLAAARATGVRRFVAQSNGAFTYARTGGPVKNEQDSLDRAPVSQMAPMIAAIEHLEKAVLNATWTEGIVLRYGAFYGPGTSMAPGSAQLEMIRKRKFPVVGDGGGVWSFIHIADAAEATVAAVENGGRGVYNIVDDDPAPVAEWLPELAAMLGAKKPMRVPRFVGRLAAGEAGVVLMTELRGASNAKAKRELHWHPKHPTWRQGFQMVP</sequence>